<keyword evidence="2" id="KW-0812">Transmembrane</keyword>
<protein>
    <submittedName>
        <fullName evidence="3">DUF998 domain-containing protein</fullName>
    </submittedName>
</protein>
<name>A0ABW1KAC8_9ACTN</name>
<feature type="transmembrane region" description="Helical" evidence="2">
    <location>
        <begin position="110"/>
        <end position="128"/>
    </location>
</feature>
<dbReference type="RefSeq" id="WP_377424434.1">
    <property type="nucleotide sequence ID" value="NZ_JBHSPR010000017.1"/>
</dbReference>
<dbReference type="Pfam" id="PF06197">
    <property type="entry name" value="DUF998"/>
    <property type="match status" value="1"/>
</dbReference>
<feature type="transmembrane region" description="Helical" evidence="2">
    <location>
        <begin position="148"/>
        <end position="172"/>
    </location>
</feature>
<dbReference type="InterPro" id="IPR009339">
    <property type="entry name" value="DUF998"/>
</dbReference>
<evidence type="ECO:0000313" key="3">
    <source>
        <dbReference type="EMBL" id="MFC6018767.1"/>
    </source>
</evidence>
<evidence type="ECO:0000256" key="2">
    <source>
        <dbReference type="SAM" id="Phobius"/>
    </source>
</evidence>
<keyword evidence="2" id="KW-0472">Membrane</keyword>
<feature type="region of interest" description="Disordered" evidence="1">
    <location>
        <begin position="1"/>
        <end position="26"/>
    </location>
</feature>
<proteinExistence type="predicted"/>
<sequence>MNQRTVAEASRPTRPGPAARRVGSPCDPATGVTRSLLAYGVLAGPTYLLVSLAQALSRDGFDLTRHAWSLLANGAFGWIQITNLVLTGLMTGAFALGLHRVPPAGPGATWAPRLMGAYAVSLVAAGAFRADPALGFPAGTPEVGAPVTWHGTLHFVAGGIGFGCLVAACLILGRRFSTEERRGWAVLSRLTGVLFLAGFVAMAASAGSTWGNLAFTAAVVLAWAWMSAVAAHLYRRTAPGH</sequence>
<evidence type="ECO:0000256" key="1">
    <source>
        <dbReference type="SAM" id="MobiDB-lite"/>
    </source>
</evidence>
<keyword evidence="4" id="KW-1185">Reference proteome</keyword>
<dbReference type="Proteomes" id="UP001596203">
    <property type="component" value="Unassembled WGS sequence"/>
</dbReference>
<reference evidence="4" key="1">
    <citation type="journal article" date="2019" name="Int. J. Syst. Evol. Microbiol.">
        <title>The Global Catalogue of Microorganisms (GCM) 10K type strain sequencing project: providing services to taxonomists for standard genome sequencing and annotation.</title>
        <authorList>
            <consortium name="The Broad Institute Genomics Platform"/>
            <consortium name="The Broad Institute Genome Sequencing Center for Infectious Disease"/>
            <person name="Wu L."/>
            <person name="Ma J."/>
        </authorList>
    </citation>
    <scope>NUCLEOTIDE SEQUENCE [LARGE SCALE GENOMIC DNA]</scope>
    <source>
        <strain evidence="4">ZS-35-S2</strain>
    </source>
</reference>
<feature type="transmembrane region" description="Helical" evidence="2">
    <location>
        <begin position="184"/>
        <end position="207"/>
    </location>
</feature>
<organism evidence="3 4">
    <name type="scientific">Plantactinospora solaniradicis</name>
    <dbReference type="NCBI Taxonomy" id="1723736"/>
    <lineage>
        <taxon>Bacteria</taxon>
        <taxon>Bacillati</taxon>
        <taxon>Actinomycetota</taxon>
        <taxon>Actinomycetes</taxon>
        <taxon>Micromonosporales</taxon>
        <taxon>Micromonosporaceae</taxon>
        <taxon>Plantactinospora</taxon>
    </lineage>
</organism>
<comment type="caution">
    <text evidence="3">The sequence shown here is derived from an EMBL/GenBank/DDBJ whole genome shotgun (WGS) entry which is preliminary data.</text>
</comment>
<feature type="transmembrane region" description="Helical" evidence="2">
    <location>
        <begin position="213"/>
        <end position="234"/>
    </location>
</feature>
<keyword evidence="2" id="KW-1133">Transmembrane helix</keyword>
<gene>
    <name evidence="3" type="ORF">ACFP2T_21465</name>
</gene>
<dbReference type="EMBL" id="JBHSPR010000017">
    <property type="protein sequence ID" value="MFC6018767.1"/>
    <property type="molecule type" value="Genomic_DNA"/>
</dbReference>
<feature type="transmembrane region" description="Helical" evidence="2">
    <location>
        <begin position="76"/>
        <end position="98"/>
    </location>
</feature>
<evidence type="ECO:0000313" key="4">
    <source>
        <dbReference type="Proteomes" id="UP001596203"/>
    </source>
</evidence>
<accession>A0ABW1KAC8</accession>
<feature type="transmembrane region" description="Helical" evidence="2">
    <location>
        <begin position="36"/>
        <end position="56"/>
    </location>
</feature>